<dbReference type="EMBL" id="ACFY01000024">
    <property type="protein sequence ID" value="EEG95597.1"/>
    <property type="molecule type" value="Genomic_DNA"/>
</dbReference>
<evidence type="ECO:0000313" key="3">
    <source>
        <dbReference type="EMBL" id="EEG95597.1"/>
    </source>
</evidence>
<keyword evidence="1" id="KW-1133">Transmembrane helix</keyword>
<evidence type="ECO:0000256" key="1">
    <source>
        <dbReference type="SAM" id="Phobius"/>
    </source>
</evidence>
<comment type="caution">
    <text evidence="3">The sequence shown here is derived from an EMBL/GenBank/DDBJ whole genome shotgun (WGS) entry which is preliminary data.</text>
</comment>
<dbReference type="eggNOG" id="COG0456">
    <property type="taxonomic scope" value="Bacteria"/>
</dbReference>
<protein>
    <recommendedName>
        <fullName evidence="2">N-acetyltransferase domain-containing protein</fullName>
    </recommendedName>
</protein>
<dbReference type="AlphaFoldDB" id="C0FP93"/>
<keyword evidence="1" id="KW-0812">Transmembrane</keyword>
<reference evidence="3 4" key="2">
    <citation type="submission" date="2009-03" db="EMBL/GenBank/DDBJ databases">
        <title>Draft genome sequence of Roseburia inulinivorans (DSM 16841).</title>
        <authorList>
            <person name="Sudarsanam P."/>
            <person name="Ley R."/>
            <person name="Guruge J."/>
            <person name="Turnbaugh P.J."/>
            <person name="Mahowald M."/>
            <person name="Liep D."/>
            <person name="Gordon J."/>
        </authorList>
    </citation>
    <scope>NUCLEOTIDE SEQUENCE [LARGE SCALE GENOMIC DNA]</scope>
    <source>
        <strain evidence="3 4">DSM 16841</strain>
    </source>
</reference>
<dbReference type="InterPro" id="IPR016181">
    <property type="entry name" value="Acyl_CoA_acyltransferase"/>
</dbReference>
<proteinExistence type="predicted"/>
<accession>C0FP93</accession>
<dbReference type="PROSITE" id="PS51186">
    <property type="entry name" value="GNAT"/>
    <property type="match status" value="1"/>
</dbReference>
<organism evidence="3 4">
    <name type="scientific">Roseburia inulinivorans DSM 16841</name>
    <dbReference type="NCBI Taxonomy" id="622312"/>
    <lineage>
        <taxon>Bacteria</taxon>
        <taxon>Bacillati</taxon>
        <taxon>Bacillota</taxon>
        <taxon>Clostridia</taxon>
        <taxon>Lachnospirales</taxon>
        <taxon>Lachnospiraceae</taxon>
        <taxon>Roseburia</taxon>
    </lineage>
</organism>
<sequence length="325" mass="36621">MEDIPAMMDLYAQARVFMREHGNPNQWDDSYPSRELLEKDIAFGNSYIVEDDEKNLAATFAFIKGEDPTYYGIENGAWLNHEPYGTIHRLAGNTSYHGIASGCISWCKSQIGNLRADTHEDNKIMQHLLEKNGFVRCGIIHLANGAPRIAYQFAGDSADYWSVREVPSGERGFGIASMVLGIIALVLFFSFVNIPLAILSVIFGIIQLTRKAPKGMAISGIVMSTISLFLLVIFWACMFVSDARTESTDNSTYYYEGSENDDASGDYYDGLYEGYQQGYKDGYYDGYYGYTPDEEFYGHTPDDSFYGYLPNDDSYNFHGKNGIYY</sequence>
<evidence type="ECO:0000259" key="2">
    <source>
        <dbReference type="PROSITE" id="PS51186"/>
    </source>
</evidence>
<dbReference type="SUPFAM" id="SSF55729">
    <property type="entry name" value="Acyl-CoA N-acyltransferases (Nat)"/>
    <property type="match status" value="1"/>
</dbReference>
<name>C0FP93_9FIRM</name>
<evidence type="ECO:0000313" key="4">
    <source>
        <dbReference type="Proteomes" id="UP000003561"/>
    </source>
</evidence>
<keyword evidence="1" id="KW-0472">Membrane</keyword>
<dbReference type="Proteomes" id="UP000003561">
    <property type="component" value="Unassembled WGS sequence"/>
</dbReference>
<feature type="transmembrane region" description="Helical" evidence="1">
    <location>
        <begin position="218"/>
        <end position="241"/>
    </location>
</feature>
<feature type="domain" description="N-acetyltransferase" evidence="2">
    <location>
        <begin position="1"/>
        <end position="167"/>
    </location>
</feature>
<gene>
    <name evidence="3" type="ORF">ROSEINA2194_00545</name>
</gene>
<feature type="transmembrane region" description="Helical" evidence="1">
    <location>
        <begin position="173"/>
        <end position="206"/>
    </location>
</feature>
<dbReference type="Gene3D" id="3.40.630.30">
    <property type="match status" value="1"/>
</dbReference>
<dbReference type="GO" id="GO:0016747">
    <property type="term" value="F:acyltransferase activity, transferring groups other than amino-acyl groups"/>
    <property type="evidence" value="ECO:0007669"/>
    <property type="project" value="InterPro"/>
</dbReference>
<dbReference type="InterPro" id="IPR000182">
    <property type="entry name" value="GNAT_dom"/>
</dbReference>
<reference evidence="3 4" key="1">
    <citation type="submission" date="2009-02" db="EMBL/GenBank/DDBJ databases">
        <authorList>
            <person name="Fulton L."/>
            <person name="Clifton S."/>
            <person name="Fulton B."/>
            <person name="Xu J."/>
            <person name="Minx P."/>
            <person name="Pepin K.H."/>
            <person name="Johnson M."/>
            <person name="Bhonagiri V."/>
            <person name="Nash W.E."/>
            <person name="Mardis E.R."/>
            <person name="Wilson R.K."/>
        </authorList>
    </citation>
    <scope>NUCLEOTIDE SEQUENCE [LARGE SCALE GENOMIC DNA]</scope>
    <source>
        <strain evidence="3 4">DSM 16841</strain>
    </source>
</reference>